<name>A0A6I2MBC5_9BACI</name>
<proteinExistence type="predicted"/>
<dbReference type="Proteomes" id="UP000441585">
    <property type="component" value="Unassembled WGS sequence"/>
</dbReference>
<comment type="caution">
    <text evidence="1">The sequence shown here is derived from an EMBL/GenBank/DDBJ whole genome shotgun (WGS) entry which is preliminary data.</text>
</comment>
<keyword evidence="2" id="KW-1185">Reference proteome</keyword>
<protein>
    <submittedName>
        <fullName evidence="1">Uncharacterized protein</fullName>
    </submittedName>
</protein>
<organism evidence="1 2">
    <name type="scientific">Metabacillus idriensis</name>
    <dbReference type="NCBI Taxonomy" id="324768"/>
    <lineage>
        <taxon>Bacteria</taxon>
        <taxon>Bacillati</taxon>
        <taxon>Bacillota</taxon>
        <taxon>Bacilli</taxon>
        <taxon>Bacillales</taxon>
        <taxon>Bacillaceae</taxon>
        <taxon>Metabacillus</taxon>
    </lineage>
</organism>
<dbReference type="AlphaFoldDB" id="A0A6I2MBC5"/>
<gene>
    <name evidence="1" type="ORF">GJU41_11790</name>
</gene>
<sequence length="268" mass="29388">MTKFKTGAAALGALQSGNDGGGNTSSIDFAKFSVGKTYKVRVLGTEDLMQYFGYGMYKKVNTFVAKNPSERDERGNAIANHTAWDLAEKYYRDKQFAASDAKNETDVDKFKKLASPFRGKERFVMGFVNLADGVEIVIDLTRDQALAVYATITKYEKKLGKLAFELSKTNTGTKASDTRVALTPIIDFEDDLTPDEQANFAKYEGKTFNHALFEGLLFEADEKTQIENLVAAGFDITLIGLSIGGQAQADDVTEIGEVTDLDDGDLPF</sequence>
<accession>A0A6I2MBC5</accession>
<reference evidence="1 2" key="1">
    <citation type="submission" date="2019-11" db="EMBL/GenBank/DDBJ databases">
        <title>Bacillus idriensis genome.</title>
        <authorList>
            <person name="Konopka E.N."/>
            <person name="Newman J.D."/>
        </authorList>
    </citation>
    <scope>NUCLEOTIDE SEQUENCE [LARGE SCALE GENOMIC DNA]</scope>
    <source>
        <strain evidence="1 2">DSM 19097</strain>
    </source>
</reference>
<evidence type="ECO:0000313" key="1">
    <source>
        <dbReference type="EMBL" id="MRX54654.1"/>
    </source>
</evidence>
<evidence type="ECO:0000313" key="2">
    <source>
        <dbReference type="Proteomes" id="UP000441585"/>
    </source>
</evidence>
<dbReference type="EMBL" id="WKKF01000002">
    <property type="protein sequence ID" value="MRX54654.1"/>
    <property type="molecule type" value="Genomic_DNA"/>
</dbReference>
<dbReference type="RefSeq" id="WP_154318671.1">
    <property type="nucleotide sequence ID" value="NZ_CAJGAA010000002.1"/>
</dbReference>